<dbReference type="PANTHER" id="PTHR43245">
    <property type="entry name" value="BIFUNCTIONAL POLYMYXIN RESISTANCE PROTEIN ARNA"/>
    <property type="match status" value="1"/>
</dbReference>
<feature type="domain" description="NAD-dependent epimerase/dehydratase" evidence="2">
    <location>
        <begin position="1"/>
        <end position="198"/>
    </location>
</feature>
<gene>
    <name evidence="3" type="ORF">GCM10009560_12580</name>
</gene>
<protein>
    <submittedName>
        <fullName evidence="3">SDR family oxidoreductase</fullName>
    </submittedName>
</protein>
<proteinExistence type="predicted"/>
<dbReference type="Proteomes" id="UP001501578">
    <property type="component" value="Unassembled WGS sequence"/>
</dbReference>
<evidence type="ECO:0000259" key="2">
    <source>
        <dbReference type="Pfam" id="PF01370"/>
    </source>
</evidence>
<dbReference type="EMBL" id="BAAAHQ010000004">
    <property type="protein sequence ID" value="GAA0916969.1"/>
    <property type="molecule type" value="Genomic_DNA"/>
</dbReference>
<organism evidence="3 4">
    <name type="scientific">Nonomuraea longicatena</name>
    <dbReference type="NCBI Taxonomy" id="83682"/>
    <lineage>
        <taxon>Bacteria</taxon>
        <taxon>Bacillati</taxon>
        <taxon>Actinomycetota</taxon>
        <taxon>Actinomycetes</taxon>
        <taxon>Streptosporangiales</taxon>
        <taxon>Streptosporangiaceae</taxon>
        <taxon>Nonomuraea</taxon>
    </lineage>
</organism>
<evidence type="ECO:0000313" key="4">
    <source>
        <dbReference type="Proteomes" id="UP001501578"/>
    </source>
</evidence>
<keyword evidence="4" id="KW-1185">Reference proteome</keyword>
<comment type="caution">
    <text evidence="3">The sequence shown here is derived from an EMBL/GenBank/DDBJ whole genome shotgun (WGS) entry which is preliminary data.</text>
</comment>
<dbReference type="InterPro" id="IPR050177">
    <property type="entry name" value="Lipid_A_modif_metabolic_enz"/>
</dbReference>
<dbReference type="InterPro" id="IPR036291">
    <property type="entry name" value="NAD(P)-bd_dom_sf"/>
</dbReference>
<dbReference type="SUPFAM" id="SSF51735">
    <property type="entry name" value="NAD(P)-binding Rossmann-fold domains"/>
    <property type="match status" value="1"/>
</dbReference>
<evidence type="ECO:0000313" key="3">
    <source>
        <dbReference type="EMBL" id="GAA0916969.1"/>
    </source>
</evidence>
<evidence type="ECO:0000256" key="1">
    <source>
        <dbReference type="SAM" id="MobiDB-lite"/>
    </source>
</evidence>
<dbReference type="Pfam" id="PF01370">
    <property type="entry name" value="Epimerase"/>
    <property type="match status" value="1"/>
</dbReference>
<dbReference type="RefSeq" id="WP_343948900.1">
    <property type="nucleotide sequence ID" value="NZ_BAAAHQ010000004.1"/>
</dbReference>
<accession>A0ABN1NUN3</accession>
<dbReference type="Gene3D" id="3.40.50.720">
    <property type="entry name" value="NAD(P)-binding Rossmann-like Domain"/>
    <property type="match status" value="1"/>
</dbReference>
<reference evidence="3 4" key="1">
    <citation type="journal article" date="2019" name="Int. J. Syst. Evol. Microbiol.">
        <title>The Global Catalogue of Microorganisms (GCM) 10K type strain sequencing project: providing services to taxonomists for standard genome sequencing and annotation.</title>
        <authorList>
            <consortium name="The Broad Institute Genomics Platform"/>
            <consortium name="The Broad Institute Genome Sequencing Center for Infectious Disease"/>
            <person name="Wu L."/>
            <person name="Ma J."/>
        </authorList>
    </citation>
    <scope>NUCLEOTIDE SEQUENCE [LARGE SCALE GENOMIC DNA]</scope>
    <source>
        <strain evidence="3 4">JCM 11136</strain>
    </source>
</reference>
<feature type="region of interest" description="Disordered" evidence="1">
    <location>
        <begin position="102"/>
        <end position="125"/>
    </location>
</feature>
<name>A0ABN1NUN3_9ACTN</name>
<sequence length="294" mass="31423">MLVLGGTGFVGRTVVTLAISHGWKVTTFTRGHASWAHPAARQLRGDRLSPADLATLDGEWDTVLDTWAGAPKAVTHSATALTDRAERYVYVSSRAVYAPPLPRDLDESHPTVKASAKAETGEYAPNKRGGELAALAAFGDRAVLARAGLILGPHENGGRLPYWLDLIARGGTVLAPGPPELPVRFVDVRDLAAWILAAPPGPTNLVNPAGHTSMRSLLEAAIAVTGADADLDWKTPEEITAAGIDRWAELPCWIPPEPHLAGLIHTDTTRAQATGLRCRPVEETVADTWTWLSR</sequence>
<dbReference type="InterPro" id="IPR001509">
    <property type="entry name" value="Epimerase_deHydtase"/>
</dbReference>
<dbReference type="PANTHER" id="PTHR43245:SF13">
    <property type="entry name" value="UDP-D-APIOSE_UDP-D-XYLOSE SYNTHASE 2"/>
    <property type="match status" value="1"/>
</dbReference>